<evidence type="ECO:0000256" key="3">
    <source>
        <dbReference type="ARBA" id="ARBA00023125"/>
    </source>
</evidence>
<dbReference type="Pfam" id="PF13411">
    <property type="entry name" value="MerR_1"/>
    <property type="match status" value="1"/>
</dbReference>
<sequence length="147" mass="16456">MTSGTRSERMTVGELSRRTGVPIKALREYTDSGLIYTMGRSESNYRLFTGDALRCVQWIGQLRGLGLTLAEIRDLARKCPQPNDELIGPRLAGLLRTARARLETRIAELQRTRDRITDFETAHRAELAGRAKSNGRAVDPRRRAGCA</sequence>
<dbReference type="PROSITE" id="PS50937">
    <property type="entry name" value="HTH_MERR_2"/>
    <property type="match status" value="1"/>
</dbReference>
<dbReference type="EMBL" id="JAUSUT010000001">
    <property type="protein sequence ID" value="MDQ0381446.1"/>
    <property type="molecule type" value="Genomic_DNA"/>
</dbReference>
<name>A0ABU0F1P7_9PSEU</name>
<comment type="caution">
    <text evidence="6">The sequence shown here is derived from an EMBL/GenBank/DDBJ whole genome shotgun (WGS) entry which is preliminary data.</text>
</comment>
<dbReference type="PANTHER" id="PTHR30204:SF69">
    <property type="entry name" value="MERR-FAMILY TRANSCRIPTIONAL REGULATOR"/>
    <property type="match status" value="1"/>
</dbReference>
<dbReference type="PANTHER" id="PTHR30204">
    <property type="entry name" value="REDOX-CYCLING DRUG-SENSING TRANSCRIPTIONAL ACTIVATOR SOXR"/>
    <property type="match status" value="1"/>
</dbReference>
<keyword evidence="2" id="KW-0805">Transcription regulation</keyword>
<keyword evidence="3 6" id="KW-0238">DNA-binding</keyword>
<dbReference type="GO" id="GO:0003677">
    <property type="term" value="F:DNA binding"/>
    <property type="evidence" value="ECO:0007669"/>
    <property type="project" value="UniProtKB-KW"/>
</dbReference>
<dbReference type="RefSeq" id="WP_306996114.1">
    <property type="nucleotide sequence ID" value="NZ_JAUSUT010000001.1"/>
</dbReference>
<dbReference type="Gene3D" id="1.10.1660.10">
    <property type="match status" value="1"/>
</dbReference>
<feature type="domain" description="HTH merR-type" evidence="5">
    <location>
        <begin position="9"/>
        <end position="78"/>
    </location>
</feature>
<dbReference type="InterPro" id="IPR000551">
    <property type="entry name" value="MerR-type_HTH_dom"/>
</dbReference>
<organism evidence="6 7">
    <name type="scientific">Amycolatopsis thermophila</name>
    <dbReference type="NCBI Taxonomy" id="206084"/>
    <lineage>
        <taxon>Bacteria</taxon>
        <taxon>Bacillati</taxon>
        <taxon>Actinomycetota</taxon>
        <taxon>Actinomycetes</taxon>
        <taxon>Pseudonocardiales</taxon>
        <taxon>Pseudonocardiaceae</taxon>
        <taxon>Amycolatopsis</taxon>
    </lineage>
</organism>
<dbReference type="SMART" id="SM00422">
    <property type="entry name" value="HTH_MERR"/>
    <property type="match status" value="1"/>
</dbReference>
<evidence type="ECO:0000313" key="7">
    <source>
        <dbReference type="Proteomes" id="UP001229651"/>
    </source>
</evidence>
<keyword evidence="4" id="KW-0804">Transcription</keyword>
<keyword evidence="1" id="KW-0678">Repressor</keyword>
<dbReference type="InterPro" id="IPR047057">
    <property type="entry name" value="MerR_fam"/>
</dbReference>
<dbReference type="Proteomes" id="UP001229651">
    <property type="component" value="Unassembled WGS sequence"/>
</dbReference>
<evidence type="ECO:0000256" key="2">
    <source>
        <dbReference type="ARBA" id="ARBA00023015"/>
    </source>
</evidence>
<evidence type="ECO:0000313" key="6">
    <source>
        <dbReference type="EMBL" id="MDQ0381446.1"/>
    </source>
</evidence>
<evidence type="ECO:0000256" key="1">
    <source>
        <dbReference type="ARBA" id="ARBA00022491"/>
    </source>
</evidence>
<reference evidence="6 7" key="1">
    <citation type="submission" date="2023-07" db="EMBL/GenBank/DDBJ databases">
        <title>Sequencing the genomes of 1000 actinobacteria strains.</title>
        <authorList>
            <person name="Klenk H.-P."/>
        </authorList>
    </citation>
    <scope>NUCLEOTIDE SEQUENCE [LARGE SCALE GENOMIC DNA]</scope>
    <source>
        <strain evidence="6 7">DSM 45805</strain>
    </source>
</reference>
<dbReference type="SUPFAM" id="SSF46955">
    <property type="entry name" value="Putative DNA-binding domain"/>
    <property type="match status" value="1"/>
</dbReference>
<dbReference type="InterPro" id="IPR009061">
    <property type="entry name" value="DNA-bd_dom_put_sf"/>
</dbReference>
<keyword evidence="7" id="KW-1185">Reference proteome</keyword>
<evidence type="ECO:0000259" key="5">
    <source>
        <dbReference type="PROSITE" id="PS50937"/>
    </source>
</evidence>
<accession>A0ABU0F1P7</accession>
<gene>
    <name evidence="6" type="ORF">FB470_005440</name>
</gene>
<protein>
    <submittedName>
        <fullName evidence="6">DNA-binding transcriptional MerR regulator</fullName>
    </submittedName>
</protein>
<proteinExistence type="predicted"/>
<evidence type="ECO:0000256" key="4">
    <source>
        <dbReference type="ARBA" id="ARBA00023163"/>
    </source>
</evidence>